<comment type="caution">
    <text evidence="6">The sequence shown here is derived from an EMBL/GenBank/DDBJ whole genome shotgun (WGS) entry which is preliminary data.</text>
</comment>
<evidence type="ECO:0000256" key="2">
    <source>
        <dbReference type="ARBA" id="ARBA00007332"/>
    </source>
</evidence>
<accession>A0A3R7JV78</accession>
<gene>
    <name evidence="6" type="ORF">CSKR_108767</name>
</gene>
<comment type="similarity">
    <text evidence="2">Belongs to the TMEM129 family.</text>
</comment>
<keyword evidence="4" id="KW-1133">Transmembrane helix</keyword>
<evidence type="ECO:0000256" key="3">
    <source>
        <dbReference type="ARBA" id="ARBA00022692"/>
    </source>
</evidence>
<dbReference type="InterPro" id="IPR018801">
    <property type="entry name" value="TM129"/>
</dbReference>
<keyword evidence="3" id="KW-0812">Transmembrane</keyword>
<sequence>MDVFFSWVPLAPLEVLYTLLFWLFVVFTVYPPLEFIAAGVTLENIFGRFLGSENVFFFEYHLRRTAMLRVVCSFYLLLYYGVMRSLSPTVVLNSPNIQPPFTLWDLILWTGIASSTFLCSHTYIVWYAQGAWSGHPTVISLKKLSDSTKTEGQSSDPPDHWWLSYVSSINAECRRPDKFVASQGGLSSSWPGRRVIVTDSWILTSHFTKFRVLKQSPDQLIAVVASASSVFDTNSFTEGGRPAGESLGTQTMVTVRFANVHTGACILSFGMLASNLDALRSKLQCPLIHAEGVQLEPTVVQRFIEAFNRVVEENDLVSPPPGLELELCIGCASQPANVILSQRCDPEAHAQLDAEIGSAFLYVPPCGVCRCRPMWCLECMARWFASRQTESHRPPNIWLSGRVPCPTCRSIFCVRDVTRLRNEPMQ</sequence>
<dbReference type="GO" id="GO:0016020">
    <property type="term" value="C:membrane"/>
    <property type="evidence" value="ECO:0007669"/>
    <property type="project" value="UniProtKB-SubCell"/>
</dbReference>
<dbReference type="InParanoid" id="A0A3R7JV78"/>
<dbReference type="Pfam" id="PF10272">
    <property type="entry name" value="Tmpp129"/>
    <property type="match status" value="1"/>
</dbReference>
<dbReference type="GO" id="GO:0005783">
    <property type="term" value="C:endoplasmic reticulum"/>
    <property type="evidence" value="ECO:0007669"/>
    <property type="project" value="TreeGrafter"/>
</dbReference>
<dbReference type="GO" id="GO:0061630">
    <property type="term" value="F:ubiquitin protein ligase activity"/>
    <property type="evidence" value="ECO:0007669"/>
    <property type="project" value="InterPro"/>
</dbReference>
<evidence type="ECO:0000256" key="1">
    <source>
        <dbReference type="ARBA" id="ARBA00004141"/>
    </source>
</evidence>
<evidence type="ECO:0000313" key="6">
    <source>
        <dbReference type="EMBL" id="KAG5450678.1"/>
    </source>
</evidence>
<proteinExistence type="inferred from homology"/>
<reference evidence="6 7" key="2">
    <citation type="journal article" date="2021" name="Genomics">
        <title>High-quality reference genome for Clonorchis sinensis.</title>
        <authorList>
            <person name="Young N.D."/>
            <person name="Stroehlein A.J."/>
            <person name="Kinkar L."/>
            <person name="Wang T."/>
            <person name="Sohn W.M."/>
            <person name="Chang B.C.H."/>
            <person name="Kaur P."/>
            <person name="Weisz D."/>
            <person name="Dudchenko O."/>
            <person name="Aiden E.L."/>
            <person name="Korhonen P.K."/>
            <person name="Gasser R.B."/>
        </authorList>
    </citation>
    <scope>NUCLEOTIDE SEQUENCE [LARGE SCALE GENOMIC DNA]</scope>
    <source>
        <strain evidence="6">Cs-k2</strain>
    </source>
</reference>
<organism evidence="6 7">
    <name type="scientific">Clonorchis sinensis</name>
    <name type="common">Chinese liver fluke</name>
    <dbReference type="NCBI Taxonomy" id="79923"/>
    <lineage>
        <taxon>Eukaryota</taxon>
        <taxon>Metazoa</taxon>
        <taxon>Spiralia</taxon>
        <taxon>Lophotrochozoa</taxon>
        <taxon>Platyhelminthes</taxon>
        <taxon>Trematoda</taxon>
        <taxon>Digenea</taxon>
        <taxon>Opisthorchiida</taxon>
        <taxon>Opisthorchiata</taxon>
        <taxon>Opisthorchiidae</taxon>
        <taxon>Clonorchis</taxon>
    </lineage>
</organism>
<reference evidence="6 7" key="1">
    <citation type="journal article" date="2018" name="Biotechnol. Adv.">
        <title>Improved genomic resources and new bioinformatic workflow for the carcinogenic parasite Clonorchis sinensis: Biotechnological implications.</title>
        <authorList>
            <person name="Wang D."/>
            <person name="Korhonen P.K."/>
            <person name="Gasser R.B."/>
            <person name="Young N.D."/>
        </authorList>
    </citation>
    <scope>NUCLEOTIDE SEQUENCE [LARGE SCALE GENOMIC DNA]</scope>
    <source>
        <strain evidence="6">Cs-k2</strain>
    </source>
</reference>
<dbReference type="STRING" id="79923.A0A3R7JV78"/>
<keyword evidence="5" id="KW-0472">Membrane</keyword>
<dbReference type="AlphaFoldDB" id="A0A3R7JV78"/>
<dbReference type="PANTHER" id="PTHR31322">
    <property type="entry name" value="E3 UBIQUITIN-PROTEIN LIGASE TM129"/>
    <property type="match status" value="1"/>
</dbReference>
<name>A0A3R7JV78_CLOSI</name>
<dbReference type="OrthoDB" id="10055027at2759"/>
<dbReference type="EMBL" id="NIRI02000042">
    <property type="protein sequence ID" value="KAG5450678.1"/>
    <property type="molecule type" value="Genomic_DNA"/>
</dbReference>
<keyword evidence="7" id="KW-1185">Reference proteome</keyword>
<evidence type="ECO:0000313" key="7">
    <source>
        <dbReference type="Proteomes" id="UP000286415"/>
    </source>
</evidence>
<dbReference type="FunCoup" id="A0A3R7JV78">
    <property type="interactions" value="981"/>
</dbReference>
<dbReference type="PANTHER" id="PTHR31322:SF2">
    <property type="entry name" value="E3 UBIQUITIN-PROTEIN LIGASE TM129"/>
    <property type="match status" value="1"/>
</dbReference>
<dbReference type="GO" id="GO:0016567">
    <property type="term" value="P:protein ubiquitination"/>
    <property type="evidence" value="ECO:0007669"/>
    <property type="project" value="InterPro"/>
</dbReference>
<evidence type="ECO:0000256" key="5">
    <source>
        <dbReference type="ARBA" id="ARBA00023136"/>
    </source>
</evidence>
<comment type="subcellular location">
    <subcellularLocation>
        <location evidence="1">Membrane</location>
        <topology evidence="1">Multi-pass membrane protein</topology>
    </subcellularLocation>
</comment>
<dbReference type="Proteomes" id="UP000286415">
    <property type="component" value="Unassembled WGS sequence"/>
</dbReference>
<protein>
    <submittedName>
        <fullName evidence="6">E3 ubiquitin-protein ligase TM129</fullName>
    </submittedName>
</protein>
<evidence type="ECO:0000256" key="4">
    <source>
        <dbReference type="ARBA" id="ARBA00022989"/>
    </source>
</evidence>